<keyword evidence="3" id="KW-1185">Reference proteome</keyword>
<proteinExistence type="predicted"/>
<dbReference type="EMBL" id="MAVT02000893">
    <property type="protein sequence ID" value="POS72941.1"/>
    <property type="molecule type" value="Genomic_DNA"/>
</dbReference>
<feature type="region of interest" description="Disordered" evidence="1">
    <location>
        <begin position="111"/>
        <end position="137"/>
    </location>
</feature>
<protein>
    <submittedName>
        <fullName evidence="2">Uncharacterized protein</fullName>
    </submittedName>
</protein>
<organism evidence="2 3">
    <name type="scientific">Diaporthe helianthi</name>
    <dbReference type="NCBI Taxonomy" id="158607"/>
    <lineage>
        <taxon>Eukaryota</taxon>
        <taxon>Fungi</taxon>
        <taxon>Dikarya</taxon>
        <taxon>Ascomycota</taxon>
        <taxon>Pezizomycotina</taxon>
        <taxon>Sordariomycetes</taxon>
        <taxon>Sordariomycetidae</taxon>
        <taxon>Diaporthales</taxon>
        <taxon>Diaporthaceae</taxon>
        <taxon>Diaporthe</taxon>
    </lineage>
</organism>
<feature type="region of interest" description="Disordered" evidence="1">
    <location>
        <begin position="158"/>
        <end position="192"/>
    </location>
</feature>
<dbReference type="AlphaFoldDB" id="A0A2P5HRT3"/>
<evidence type="ECO:0000256" key="1">
    <source>
        <dbReference type="SAM" id="MobiDB-lite"/>
    </source>
</evidence>
<dbReference type="Proteomes" id="UP000094444">
    <property type="component" value="Unassembled WGS sequence"/>
</dbReference>
<accession>A0A2P5HRT3</accession>
<gene>
    <name evidence="2" type="ORF">DHEL01_v208663</name>
</gene>
<feature type="compositionally biased region" description="Basic and acidic residues" evidence="1">
    <location>
        <begin position="176"/>
        <end position="187"/>
    </location>
</feature>
<feature type="compositionally biased region" description="Polar residues" evidence="1">
    <location>
        <begin position="113"/>
        <end position="134"/>
    </location>
</feature>
<evidence type="ECO:0000313" key="2">
    <source>
        <dbReference type="EMBL" id="POS72941.1"/>
    </source>
</evidence>
<sequence>MVWRMGLDLKGATASRCRVTSHHSPRHAVRANDSGTSHLTAAFGKGLDCLNAKPACFPPSPSRELHRGLRGQRHSDTATQLHSYTATQLHYTMAADIDKTYVIIIPQLRRAQGATTRPPTTTKRSNRQTGSRSGARQDARIELQVNLWLHAADRTMQSGIDHGRPACQPTRPPARRLSDRKTKELRRAGSAVSATVLRMPSGAAVKNTSRAQHALWHSGSLAVWQSGTVHETLHALDTMLIQEIIPVLGKLFCPYWRLPESIRLCDNQTGDTRQLASGDHQEIETVLGQSRLDLSSSSFHDDSDTNGQLLVRPVCGLWSAVCGSDSTTARPPDRLLTRRGSAVASHIRVCRASRKQGPIRWWTGLVLPPYGTLHGRLAQFAVKNLHRLNGSESHGRGGVSALISWQNVIASGLQPNALATSGSRSFVPHGMPWSPPELTPCFSTSRIWADVGTLAVPK</sequence>
<comment type="caution">
    <text evidence="2">The sequence shown here is derived from an EMBL/GenBank/DDBJ whole genome shotgun (WGS) entry which is preliminary data.</text>
</comment>
<name>A0A2P5HRT3_DIAHE</name>
<dbReference type="InParanoid" id="A0A2P5HRT3"/>
<reference evidence="2" key="1">
    <citation type="submission" date="2017-09" db="EMBL/GenBank/DDBJ databases">
        <title>Polyketide synthases of a Diaporthe helianthi virulent isolate.</title>
        <authorList>
            <person name="Baroncelli R."/>
        </authorList>
    </citation>
    <scope>NUCLEOTIDE SEQUENCE [LARGE SCALE GENOMIC DNA]</scope>
    <source>
        <strain evidence="2">7/96</strain>
    </source>
</reference>
<evidence type="ECO:0000313" key="3">
    <source>
        <dbReference type="Proteomes" id="UP000094444"/>
    </source>
</evidence>